<name>A0A1I5SDL9_9ACTN</name>
<dbReference type="InterPro" id="IPR013656">
    <property type="entry name" value="PAS_4"/>
</dbReference>
<dbReference type="CDD" id="cd00130">
    <property type="entry name" value="PAS"/>
    <property type="match status" value="1"/>
</dbReference>
<keyword evidence="11" id="KW-1133">Transmembrane helix</keyword>
<keyword evidence="7" id="KW-0812">Transmembrane</keyword>
<evidence type="ECO:0000259" key="15">
    <source>
        <dbReference type="PROSITE" id="PS50109"/>
    </source>
</evidence>
<evidence type="ECO:0000256" key="9">
    <source>
        <dbReference type="ARBA" id="ARBA00022777"/>
    </source>
</evidence>
<evidence type="ECO:0000313" key="17">
    <source>
        <dbReference type="EMBL" id="SFP68813.1"/>
    </source>
</evidence>
<dbReference type="InterPro" id="IPR003594">
    <property type="entry name" value="HATPase_dom"/>
</dbReference>
<dbReference type="eggNOG" id="COG5002">
    <property type="taxonomic scope" value="Bacteria"/>
</dbReference>
<dbReference type="InterPro" id="IPR000014">
    <property type="entry name" value="PAS"/>
</dbReference>
<gene>
    <name evidence="17" type="ORF">SAMN04489713_116135</name>
</gene>
<keyword evidence="9" id="KW-0418">Kinase</keyword>
<dbReference type="STRING" id="1993.SAMN04489713_116135"/>
<dbReference type="SUPFAM" id="SSF55785">
    <property type="entry name" value="PYP-like sensor domain (PAS domain)"/>
    <property type="match status" value="1"/>
</dbReference>
<evidence type="ECO:0000256" key="11">
    <source>
        <dbReference type="ARBA" id="ARBA00022989"/>
    </source>
</evidence>
<dbReference type="Pfam" id="PF00512">
    <property type="entry name" value="HisKA"/>
    <property type="match status" value="1"/>
</dbReference>
<dbReference type="InterPro" id="IPR035965">
    <property type="entry name" value="PAS-like_dom_sf"/>
</dbReference>
<dbReference type="GO" id="GO:0000155">
    <property type="term" value="F:phosphorelay sensor kinase activity"/>
    <property type="evidence" value="ECO:0007669"/>
    <property type="project" value="InterPro"/>
</dbReference>
<dbReference type="GO" id="GO:0005524">
    <property type="term" value="F:ATP binding"/>
    <property type="evidence" value="ECO:0007669"/>
    <property type="project" value="UniProtKB-KW"/>
</dbReference>
<keyword evidence="8" id="KW-0547">Nucleotide-binding</keyword>
<evidence type="ECO:0000256" key="3">
    <source>
        <dbReference type="ARBA" id="ARBA00004236"/>
    </source>
</evidence>
<dbReference type="InterPro" id="IPR050351">
    <property type="entry name" value="BphY/WalK/GraS-like"/>
</dbReference>
<keyword evidence="10" id="KW-0067">ATP-binding</keyword>
<dbReference type="GO" id="GO:0000156">
    <property type="term" value="F:phosphorelay response regulator activity"/>
    <property type="evidence" value="ECO:0007669"/>
    <property type="project" value="TreeGrafter"/>
</dbReference>
<organism evidence="17 18">
    <name type="scientific">Actinomadura madurae</name>
    <dbReference type="NCBI Taxonomy" id="1993"/>
    <lineage>
        <taxon>Bacteria</taxon>
        <taxon>Bacillati</taxon>
        <taxon>Actinomycetota</taxon>
        <taxon>Actinomycetes</taxon>
        <taxon>Streptosporangiales</taxon>
        <taxon>Thermomonosporaceae</taxon>
        <taxon>Actinomadura</taxon>
    </lineage>
</organism>
<dbReference type="eggNOG" id="COG3829">
    <property type="taxonomic scope" value="Bacteria"/>
</dbReference>
<reference evidence="17 18" key="1">
    <citation type="submission" date="2016-10" db="EMBL/GenBank/DDBJ databases">
        <authorList>
            <person name="de Groot N.N."/>
        </authorList>
    </citation>
    <scope>NUCLEOTIDE SEQUENCE [LARGE SCALE GENOMIC DNA]</scope>
    <source>
        <strain evidence="17 18">DSM 43067</strain>
    </source>
</reference>
<dbReference type="Gene3D" id="1.10.287.130">
    <property type="match status" value="1"/>
</dbReference>
<dbReference type="SMART" id="SM00387">
    <property type="entry name" value="HATPase_c"/>
    <property type="match status" value="1"/>
</dbReference>
<dbReference type="Pfam" id="PF02518">
    <property type="entry name" value="HATPase_c"/>
    <property type="match status" value="1"/>
</dbReference>
<dbReference type="GO" id="GO:0005886">
    <property type="term" value="C:plasma membrane"/>
    <property type="evidence" value="ECO:0007669"/>
    <property type="project" value="UniProtKB-SubCell"/>
</dbReference>
<dbReference type="PANTHER" id="PTHR42878:SF7">
    <property type="entry name" value="SENSOR HISTIDINE KINASE GLRK"/>
    <property type="match status" value="1"/>
</dbReference>
<dbReference type="Gene3D" id="3.30.565.10">
    <property type="entry name" value="Histidine kinase-like ATPase, C-terminal domain"/>
    <property type="match status" value="1"/>
</dbReference>
<dbReference type="NCBIfam" id="TIGR00229">
    <property type="entry name" value="sensory_box"/>
    <property type="match status" value="1"/>
</dbReference>
<proteinExistence type="predicted"/>
<dbReference type="InterPro" id="IPR036890">
    <property type="entry name" value="HATPase_C_sf"/>
</dbReference>
<evidence type="ECO:0000256" key="6">
    <source>
        <dbReference type="ARBA" id="ARBA00022679"/>
    </source>
</evidence>
<dbReference type="InterPro" id="IPR036097">
    <property type="entry name" value="HisK_dim/P_sf"/>
</dbReference>
<keyword evidence="13" id="KW-0472">Membrane</keyword>
<evidence type="ECO:0000256" key="10">
    <source>
        <dbReference type="ARBA" id="ARBA00022840"/>
    </source>
</evidence>
<evidence type="ECO:0000256" key="14">
    <source>
        <dbReference type="ARBA" id="ARBA00039401"/>
    </source>
</evidence>
<dbReference type="SUPFAM" id="SSF47384">
    <property type="entry name" value="Homodimeric domain of signal transducing histidine kinase"/>
    <property type="match status" value="1"/>
</dbReference>
<dbReference type="RefSeq" id="WP_083598343.1">
    <property type="nucleotide sequence ID" value="NZ_FOVH01000016.1"/>
</dbReference>
<dbReference type="InterPro" id="IPR005467">
    <property type="entry name" value="His_kinase_dom"/>
</dbReference>
<dbReference type="PROSITE" id="PS50112">
    <property type="entry name" value="PAS"/>
    <property type="match status" value="1"/>
</dbReference>
<dbReference type="PRINTS" id="PR00344">
    <property type="entry name" value="BCTRLSENSOR"/>
</dbReference>
<dbReference type="GO" id="GO:0007234">
    <property type="term" value="P:osmosensory signaling via phosphorelay pathway"/>
    <property type="evidence" value="ECO:0007669"/>
    <property type="project" value="TreeGrafter"/>
</dbReference>
<dbReference type="SUPFAM" id="SSF55874">
    <property type="entry name" value="ATPase domain of HSP90 chaperone/DNA topoisomerase II/histidine kinase"/>
    <property type="match status" value="1"/>
</dbReference>
<dbReference type="CDD" id="cd00082">
    <property type="entry name" value="HisKA"/>
    <property type="match status" value="1"/>
</dbReference>
<evidence type="ECO:0000313" key="18">
    <source>
        <dbReference type="Proteomes" id="UP000183413"/>
    </source>
</evidence>
<keyword evidence="12" id="KW-0902">Two-component regulatory system</keyword>
<accession>A0A1I5SDL9</accession>
<comment type="catalytic activity">
    <reaction evidence="1">
        <text>ATP + protein L-histidine = ADP + protein N-phospho-L-histidine.</text>
        <dbReference type="EC" id="2.7.13.3"/>
    </reaction>
</comment>
<evidence type="ECO:0000256" key="12">
    <source>
        <dbReference type="ARBA" id="ARBA00023012"/>
    </source>
</evidence>
<sequence>MAEIDFGLIFEASPTASVVLSPDLVFRAVNRAFERITGLDRAELIGRPELEVPAGPSGQGPPQLRASLERVLTERETDIVAMLRYDLEDARAPGRFRERYWNTVNAPVLDSDGKLLWIVQKVHEITPFVDQLRKAAWPTAAAGSAAVQMQQIEVELFDRARELNEVNQRLRRAQDQQRRTTEALHEQLRRHREAVADTSHDLKGPITGLQTRLQDALADPDTDLRHILLAALHDAERLGDIVSDLLELAELESGNPTETEPVDLADLVETELAHRPAAIPVIAHLRPHTVVKGSPVRLARLLDNLLSNAERHARTRIEIILTADDGSAILQITDDGPGIPAAERHTVFERFHRRPDARRKDPAGTGLGLPIARQIAHTHHGTLHIAEHTPGTCIILRLPQHRPKP</sequence>
<protein>
    <recommendedName>
        <fullName evidence="14">Sensor-like histidine kinase SenX3</fullName>
        <ecNumber evidence="4">2.7.13.3</ecNumber>
    </recommendedName>
</protein>
<evidence type="ECO:0000256" key="13">
    <source>
        <dbReference type="ARBA" id="ARBA00023136"/>
    </source>
</evidence>
<feature type="domain" description="PAS" evidence="16">
    <location>
        <begin position="2"/>
        <end position="50"/>
    </location>
</feature>
<evidence type="ECO:0000259" key="16">
    <source>
        <dbReference type="PROSITE" id="PS50112"/>
    </source>
</evidence>
<dbReference type="CDD" id="cd00075">
    <property type="entry name" value="HATPase"/>
    <property type="match status" value="1"/>
</dbReference>
<dbReference type="SMART" id="SM00091">
    <property type="entry name" value="PAS"/>
    <property type="match status" value="1"/>
</dbReference>
<dbReference type="Gene3D" id="3.30.450.20">
    <property type="entry name" value="PAS domain"/>
    <property type="match status" value="1"/>
</dbReference>
<dbReference type="PROSITE" id="PS50109">
    <property type="entry name" value="HIS_KIN"/>
    <property type="match status" value="1"/>
</dbReference>
<keyword evidence="5" id="KW-0597">Phosphoprotein</keyword>
<dbReference type="EC" id="2.7.13.3" evidence="4"/>
<dbReference type="AlphaFoldDB" id="A0A1I5SDL9"/>
<dbReference type="PANTHER" id="PTHR42878">
    <property type="entry name" value="TWO-COMPONENT HISTIDINE KINASE"/>
    <property type="match status" value="1"/>
</dbReference>
<evidence type="ECO:0000256" key="8">
    <source>
        <dbReference type="ARBA" id="ARBA00022741"/>
    </source>
</evidence>
<dbReference type="EMBL" id="FOVH01000016">
    <property type="protein sequence ID" value="SFP68813.1"/>
    <property type="molecule type" value="Genomic_DNA"/>
</dbReference>
<evidence type="ECO:0000256" key="7">
    <source>
        <dbReference type="ARBA" id="ARBA00022692"/>
    </source>
</evidence>
<keyword evidence="6" id="KW-0808">Transferase</keyword>
<dbReference type="InParanoid" id="A0A1I5SDL9"/>
<dbReference type="SMART" id="SM00388">
    <property type="entry name" value="HisKA"/>
    <property type="match status" value="1"/>
</dbReference>
<dbReference type="InterPro" id="IPR003661">
    <property type="entry name" value="HisK_dim/P_dom"/>
</dbReference>
<feature type="domain" description="Histidine kinase" evidence="15">
    <location>
        <begin position="197"/>
        <end position="402"/>
    </location>
</feature>
<keyword evidence="18" id="KW-1185">Reference proteome</keyword>
<evidence type="ECO:0000256" key="1">
    <source>
        <dbReference type="ARBA" id="ARBA00000085"/>
    </source>
</evidence>
<dbReference type="Pfam" id="PF08448">
    <property type="entry name" value="PAS_4"/>
    <property type="match status" value="1"/>
</dbReference>
<dbReference type="GO" id="GO:0030295">
    <property type="term" value="F:protein kinase activator activity"/>
    <property type="evidence" value="ECO:0007669"/>
    <property type="project" value="TreeGrafter"/>
</dbReference>
<comment type="subcellular location">
    <subcellularLocation>
        <location evidence="3">Cell membrane</location>
    </subcellularLocation>
    <subcellularLocation>
        <location evidence="2">Membrane</location>
        <topology evidence="2">Multi-pass membrane protein</topology>
    </subcellularLocation>
</comment>
<evidence type="ECO:0000256" key="2">
    <source>
        <dbReference type="ARBA" id="ARBA00004141"/>
    </source>
</evidence>
<evidence type="ECO:0000256" key="5">
    <source>
        <dbReference type="ARBA" id="ARBA00022553"/>
    </source>
</evidence>
<evidence type="ECO:0000256" key="4">
    <source>
        <dbReference type="ARBA" id="ARBA00012438"/>
    </source>
</evidence>
<dbReference type="InterPro" id="IPR004358">
    <property type="entry name" value="Sig_transdc_His_kin-like_C"/>
</dbReference>
<dbReference type="Proteomes" id="UP000183413">
    <property type="component" value="Unassembled WGS sequence"/>
</dbReference>